<gene>
    <name evidence="1" type="ORF">F8M41_025469</name>
</gene>
<dbReference type="AlphaFoldDB" id="A0A8H4AB70"/>
<dbReference type="Proteomes" id="UP000439903">
    <property type="component" value="Unassembled WGS sequence"/>
</dbReference>
<proteinExistence type="predicted"/>
<name>A0A8H4AB70_GIGMA</name>
<protein>
    <submittedName>
        <fullName evidence="1">Protein far1-related sequence 5-like</fullName>
    </submittedName>
</protein>
<evidence type="ECO:0000313" key="2">
    <source>
        <dbReference type="Proteomes" id="UP000439903"/>
    </source>
</evidence>
<comment type="caution">
    <text evidence="1">The sequence shown here is derived from an EMBL/GenBank/DDBJ whole genome shotgun (WGS) entry which is preliminary data.</text>
</comment>
<evidence type="ECO:0000313" key="1">
    <source>
        <dbReference type="EMBL" id="KAF0469870.1"/>
    </source>
</evidence>
<sequence>MSSTQCVESINAAIHKYINSHSSLMGFFNRIQAMLAFELQRAEYRDYLKNLAYNIGSSASSWVFSKFVEYLKSVLTDEIFQIQKAQIDICFEYNAQPMSFEQVSLYDNADAIDNAACIEDHSDKKQIALKFLINILDSSEELPIKDEKLSALASKFNLTYIAATLRSLIQQVEQANSDSLNGPDSDTIQNLFIANSRGRHAKGIKLSTEIHAPSSKTINTKTCSRGPEHLS</sequence>
<dbReference type="EMBL" id="WTPW01000911">
    <property type="protein sequence ID" value="KAF0469870.1"/>
    <property type="molecule type" value="Genomic_DNA"/>
</dbReference>
<reference evidence="1 2" key="1">
    <citation type="journal article" date="2019" name="Environ. Microbiol.">
        <title>At the nexus of three kingdoms: the genome of the mycorrhizal fungus Gigaspora margarita provides insights into plant, endobacterial and fungal interactions.</title>
        <authorList>
            <person name="Venice F."/>
            <person name="Ghignone S."/>
            <person name="Salvioli di Fossalunga A."/>
            <person name="Amselem J."/>
            <person name="Novero M."/>
            <person name="Xianan X."/>
            <person name="Sedzielewska Toro K."/>
            <person name="Morin E."/>
            <person name="Lipzen A."/>
            <person name="Grigoriev I.V."/>
            <person name="Henrissat B."/>
            <person name="Martin F.M."/>
            <person name="Bonfante P."/>
        </authorList>
    </citation>
    <scope>NUCLEOTIDE SEQUENCE [LARGE SCALE GENOMIC DNA]</scope>
    <source>
        <strain evidence="1 2">BEG34</strain>
    </source>
</reference>
<keyword evidence="2" id="KW-1185">Reference proteome</keyword>
<organism evidence="1 2">
    <name type="scientific">Gigaspora margarita</name>
    <dbReference type="NCBI Taxonomy" id="4874"/>
    <lineage>
        <taxon>Eukaryota</taxon>
        <taxon>Fungi</taxon>
        <taxon>Fungi incertae sedis</taxon>
        <taxon>Mucoromycota</taxon>
        <taxon>Glomeromycotina</taxon>
        <taxon>Glomeromycetes</taxon>
        <taxon>Diversisporales</taxon>
        <taxon>Gigasporaceae</taxon>
        <taxon>Gigaspora</taxon>
    </lineage>
</organism>
<accession>A0A8H4AB70</accession>